<gene>
    <name evidence="5" type="ORF">CTOB1V02_LOCUS14474</name>
</gene>
<dbReference type="InterPro" id="IPR037185">
    <property type="entry name" value="EmrE-like"/>
</dbReference>
<dbReference type="InterPro" id="IPR000620">
    <property type="entry name" value="EamA_dom"/>
</dbReference>
<evidence type="ECO:0000256" key="4">
    <source>
        <dbReference type="ARBA" id="ARBA00023136"/>
    </source>
</evidence>
<dbReference type="GO" id="GO:0016020">
    <property type="term" value="C:membrane"/>
    <property type="evidence" value="ECO:0007669"/>
    <property type="project" value="UniProtKB-SubCell"/>
</dbReference>
<dbReference type="EMBL" id="OB680873">
    <property type="protein sequence ID" value="CAD7236659.1"/>
    <property type="molecule type" value="Genomic_DNA"/>
</dbReference>
<evidence type="ECO:0000256" key="2">
    <source>
        <dbReference type="ARBA" id="ARBA00022692"/>
    </source>
</evidence>
<evidence type="ECO:0000256" key="3">
    <source>
        <dbReference type="ARBA" id="ARBA00022989"/>
    </source>
</evidence>
<reference evidence="5" key="1">
    <citation type="submission" date="2020-11" db="EMBL/GenBank/DDBJ databases">
        <authorList>
            <person name="Tran Van P."/>
        </authorList>
    </citation>
    <scope>NUCLEOTIDE SEQUENCE</scope>
</reference>
<organism evidence="5">
    <name type="scientific">Cyprideis torosa</name>
    <dbReference type="NCBI Taxonomy" id="163714"/>
    <lineage>
        <taxon>Eukaryota</taxon>
        <taxon>Metazoa</taxon>
        <taxon>Ecdysozoa</taxon>
        <taxon>Arthropoda</taxon>
        <taxon>Crustacea</taxon>
        <taxon>Oligostraca</taxon>
        <taxon>Ostracoda</taxon>
        <taxon>Podocopa</taxon>
        <taxon>Podocopida</taxon>
        <taxon>Cytherocopina</taxon>
        <taxon>Cytheroidea</taxon>
        <taxon>Cytherideidae</taxon>
        <taxon>Cyprideis</taxon>
    </lineage>
</organism>
<dbReference type="SUPFAM" id="SSF103481">
    <property type="entry name" value="Multidrug resistance efflux transporter EmrE"/>
    <property type="match status" value="2"/>
</dbReference>
<evidence type="ECO:0000313" key="5">
    <source>
        <dbReference type="EMBL" id="CAD7236659.1"/>
    </source>
</evidence>
<proteinExistence type="predicted"/>
<dbReference type="PANTHER" id="PTHR32322">
    <property type="entry name" value="INNER MEMBRANE TRANSPORTER"/>
    <property type="match status" value="1"/>
</dbReference>
<keyword evidence="4" id="KW-0472">Membrane</keyword>
<sequence length="244" mass="25664">MALGADQIDPASFTSIRLLSGALTLWGLVAIRRRRERVDHEKPGWQGSLMLFAYAACFSLAYVSLDTATGALILFGAVQITMIGVSIIKGARPGGVEWLGLVLAFSGLVYLLLPGASAPSLLGFALMALSGIAWAFYTLGGKGSNKPLFDTALHFKRAVPMGLVMLLLAYGQWDLTLVGVGLAVLSGAFASGIGYAIWYAALRGLTTSRAAVLQLLVPVIAALGGVLFMQEAITVRFMVASLLV</sequence>
<keyword evidence="3" id="KW-1133">Transmembrane helix</keyword>
<dbReference type="InterPro" id="IPR050638">
    <property type="entry name" value="AA-Vitamin_Transporters"/>
</dbReference>
<keyword evidence="2" id="KW-0812">Transmembrane</keyword>
<comment type="subcellular location">
    <subcellularLocation>
        <location evidence="1">Membrane</location>
        <topology evidence="1">Multi-pass membrane protein</topology>
    </subcellularLocation>
</comment>
<dbReference type="OrthoDB" id="10452681at2759"/>
<dbReference type="AlphaFoldDB" id="A0A7R8WR76"/>
<protein>
    <submittedName>
        <fullName evidence="5">Uncharacterized protein</fullName>
    </submittedName>
</protein>
<dbReference type="Pfam" id="PF00892">
    <property type="entry name" value="EamA"/>
    <property type="match status" value="1"/>
</dbReference>
<dbReference type="PANTHER" id="PTHR32322:SF9">
    <property type="entry name" value="AMINO-ACID METABOLITE EFFLUX PUMP-RELATED"/>
    <property type="match status" value="1"/>
</dbReference>
<accession>A0A7R8WR76</accession>
<feature type="non-terminal residue" evidence="5">
    <location>
        <position position="244"/>
    </location>
</feature>
<evidence type="ECO:0000256" key="1">
    <source>
        <dbReference type="ARBA" id="ARBA00004141"/>
    </source>
</evidence>
<name>A0A7R8WR76_9CRUS</name>